<dbReference type="GO" id="GO:0005737">
    <property type="term" value="C:cytoplasm"/>
    <property type="evidence" value="ECO:0007669"/>
    <property type="project" value="UniProtKB-SubCell"/>
</dbReference>
<feature type="binding site" description="in other chain" evidence="8">
    <location>
        <begin position="13"/>
        <end position="16"/>
    </location>
    <ligand>
        <name>IMP</name>
        <dbReference type="ChEBI" id="CHEBI:58053"/>
        <note>ligand shared between dimeric partners</note>
    </ligand>
</feature>
<feature type="binding site" description="in other chain" evidence="8">
    <location>
        <position position="222"/>
    </location>
    <ligand>
        <name>IMP</name>
        <dbReference type="ChEBI" id="CHEBI:58053"/>
        <note>ligand shared between dimeric partners</note>
    </ligand>
</feature>
<dbReference type="FunFam" id="1.10.300.10:FF:000001">
    <property type="entry name" value="Adenylosuccinate synthetase"/>
    <property type="match status" value="1"/>
</dbReference>
<comment type="catalytic activity">
    <reaction evidence="8 10">
        <text>IMP + L-aspartate + GTP = N(6)-(1,2-dicarboxyethyl)-AMP + GDP + phosphate + 2 H(+)</text>
        <dbReference type="Rhea" id="RHEA:15753"/>
        <dbReference type="ChEBI" id="CHEBI:15378"/>
        <dbReference type="ChEBI" id="CHEBI:29991"/>
        <dbReference type="ChEBI" id="CHEBI:37565"/>
        <dbReference type="ChEBI" id="CHEBI:43474"/>
        <dbReference type="ChEBI" id="CHEBI:57567"/>
        <dbReference type="ChEBI" id="CHEBI:58053"/>
        <dbReference type="ChEBI" id="CHEBI:58189"/>
        <dbReference type="EC" id="6.3.4.4"/>
    </reaction>
</comment>
<comment type="subcellular location">
    <subcellularLocation>
        <location evidence="8">Cytoplasm</location>
    </subcellularLocation>
</comment>
<feature type="binding site" description="in other chain" evidence="8">
    <location>
        <position position="301"/>
    </location>
    <ligand>
        <name>IMP</name>
        <dbReference type="ChEBI" id="CHEBI:58053"/>
        <note>ligand shared between dimeric partners</note>
    </ligand>
</feature>
<dbReference type="GO" id="GO:0044208">
    <property type="term" value="P:'de novo' AMP biosynthetic process"/>
    <property type="evidence" value="ECO:0007669"/>
    <property type="project" value="UniProtKB-UniRule"/>
</dbReference>
<evidence type="ECO:0000256" key="8">
    <source>
        <dbReference type="HAMAP-Rule" id="MF_00011"/>
    </source>
</evidence>
<reference evidence="11" key="1">
    <citation type="submission" date="2020-07" db="EMBL/GenBank/DDBJ databases">
        <title>Huge and variable diversity of episymbiotic CPR bacteria and DPANN archaea in groundwater ecosystems.</title>
        <authorList>
            <person name="He C.Y."/>
            <person name="Keren R."/>
            <person name="Whittaker M."/>
            <person name="Farag I.F."/>
            <person name="Doudna J."/>
            <person name="Cate J.H.D."/>
            <person name="Banfield J.F."/>
        </authorList>
    </citation>
    <scope>NUCLEOTIDE SEQUENCE</scope>
    <source>
        <strain evidence="11">NC_groundwater_17_Pr7_B-0.1um_64_12</strain>
    </source>
</reference>
<evidence type="ECO:0000256" key="1">
    <source>
        <dbReference type="ARBA" id="ARBA00011738"/>
    </source>
</evidence>
<proteinExistence type="inferred from homology"/>
<dbReference type="Proteomes" id="UP000727962">
    <property type="component" value="Unassembled WGS sequence"/>
</dbReference>
<comment type="similarity">
    <text evidence="8 10">Belongs to the adenylosuccinate synthetase family.</text>
</comment>
<comment type="caution">
    <text evidence="11">The sequence shown here is derived from an EMBL/GenBank/DDBJ whole genome shotgun (WGS) entry which is preliminary data.</text>
</comment>
<feature type="active site" description="Proton acceptor" evidence="8">
    <location>
        <position position="13"/>
    </location>
</feature>
<dbReference type="HAMAP" id="MF_00011">
    <property type="entry name" value="Adenylosucc_synth"/>
    <property type="match status" value="1"/>
</dbReference>
<dbReference type="AlphaFoldDB" id="A0A931LRW1"/>
<dbReference type="PROSITE" id="PS01266">
    <property type="entry name" value="ADENYLOSUCCIN_SYN_1"/>
    <property type="match status" value="1"/>
</dbReference>
<dbReference type="FunFam" id="3.90.170.10:FF:000001">
    <property type="entry name" value="Adenylosuccinate synthetase"/>
    <property type="match status" value="1"/>
</dbReference>
<feature type="binding site" description="in other chain" evidence="8">
    <location>
        <begin position="38"/>
        <end position="41"/>
    </location>
    <ligand>
        <name>IMP</name>
        <dbReference type="ChEBI" id="CHEBI:58053"/>
        <note>ligand shared between dimeric partners</note>
    </ligand>
</feature>
<evidence type="ECO:0000313" key="11">
    <source>
        <dbReference type="EMBL" id="MBI1756257.1"/>
    </source>
</evidence>
<feature type="binding site" description="in other chain" evidence="8">
    <location>
        <position position="237"/>
    </location>
    <ligand>
        <name>IMP</name>
        <dbReference type="ChEBI" id="CHEBI:58053"/>
        <note>ligand shared between dimeric partners</note>
    </ligand>
</feature>
<feature type="binding site" evidence="8">
    <location>
        <position position="40"/>
    </location>
    <ligand>
        <name>Mg(2+)</name>
        <dbReference type="ChEBI" id="CHEBI:18420"/>
    </ligand>
</feature>
<comment type="cofactor">
    <cofactor evidence="8">
        <name>Mg(2+)</name>
        <dbReference type="ChEBI" id="CHEBI:18420"/>
    </cofactor>
    <text evidence="8">Binds 1 Mg(2+) ion per subunit.</text>
</comment>
<keyword evidence="4 8" id="KW-0547">Nucleotide-binding</keyword>
<dbReference type="PROSITE" id="PS00513">
    <property type="entry name" value="ADENYLOSUCCIN_SYN_2"/>
    <property type="match status" value="1"/>
</dbReference>
<feature type="binding site" evidence="8">
    <location>
        <begin position="329"/>
        <end position="331"/>
    </location>
    <ligand>
        <name>GTP</name>
        <dbReference type="ChEBI" id="CHEBI:37565"/>
    </ligand>
</feature>
<dbReference type="EMBL" id="JACOSL010000026">
    <property type="protein sequence ID" value="MBI1756257.1"/>
    <property type="molecule type" value="Genomic_DNA"/>
</dbReference>
<evidence type="ECO:0000256" key="4">
    <source>
        <dbReference type="ARBA" id="ARBA00022741"/>
    </source>
</evidence>
<evidence type="ECO:0000256" key="2">
    <source>
        <dbReference type="ARBA" id="ARBA00022598"/>
    </source>
</evidence>
<dbReference type="PANTHER" id="PTHR11846:SF0">
    <property type="entry name" value="ADENYLOSUCCINATE SYNTHETASE"/>
    <property type="match status" value="1"/>
</dbReference>
<feature type="binding site" evidence="8">
    <location>
        <begin position="12"/>
        <end position="18"/>
    </location>
    <ligand>
        <name>GTP</name>
        <dbReference type="ChEBI" id="CHEBI:37565"/>
    </ligand>
</feature>
<feature type="binding site" evidence="8">
    <location>
        <position position="142"/>
    </location>
    <ligand>
        <name>IMP</name>
        <dbReference type="ChEBI" id="CHEBI:58053"/>
        <note>ligand shared between dimeric partners</note>
    </ligand>
</feature>
<evidence type="ECO:0000256" key="9">
    <source>
        <dbReference type="PROSITE-ProRule" id="PRU10134"/>
    </source>
</evidence>
<keyword evidence="3 8" id="KW-0479">Metal-binding</keyword>
<feature type="active site" evidence="9">
    <location>
        <position position="139"/>
    </location>
</feature>
<dbReference type="CDD" id="cd03108">
    <property type="entry name" value="AdSS"/>
    <property type="match status" value="1"/>
</dbReference>
<dbReference type="InterPro" id="IPR042111">
    <property type="entry name" value="Adenylosuccinate_synth_dom3"/>
</dbReference>
<accession>A0A931LRW1</accession>
<dbReference type="InterPro" id="IPR027417">
    <property type="entry name" value="P-loop_NTPase"/>
</dbReference>
<feature type="active site" description="Proton donor" evidence="8">
    <location>
        <position position="41"/>
    </location>
</feature>
<evidence type="ECO:0000256" key="7">
    <source>
        <dbReference type="ARBA" id="ARBA00023134"/>
    </source>
</evidence>
<keyword evidence="7 8" id="KW-0342">GTP-binding</keyword>
<dbReference type="Gene3D" id="3.40.440.10">
    <property type="entry name" value="Adenylosuccinate Synthetase, subunit A, domain 1"/>
    <property type="match status" value="1"/>
</dbReference>
<feature type="binding site" evidence="8">
    <location>
        <begin position="411"/>
        <end position="413"/>
    </location>
    <ligand>
        <name>GTP</name>
        <dbReference type="ChEBI" id="CHEBI:37565"/>
    </ligand>
</feature>
<keyword evidence="2 8" id="KW-0436">Ligase</keyword>
<protein>
    <recommendedName>
        <fullName evidence="8 10">Adenylosuccinate synthetase</fullName>
        <shortName evidence="8">AMPSase</shortName>
        <shortName evidence="8">AdSS</shortName>
        <ecNumber evidence="8 10">6.3.4.4</ecNumber>
    </recommendedName>
    <alternativeName>
        <fullName evidence="8">IMP--aspartate ligase</fullName>
    </alternativeName>
</protein>
<dbReference type="InterPro" id="IPR018220">
    <property type="entry name" value="Adenylosuccin_syn_GTP-bd"/>
</dbReference>
<dbReference type="Gene3D" id="1.10.300.10">
    <property type="entry name" value="Adenylosuccinate Synthetase, subunit A, domain 2"/>
    <property type="match status" value="1"/>
</dbReference>
<feature type="binding site" description="in other chain" evidence="8">
    <location>
        <position position="128"/>
    </location>
    <ligand>
        <name>IMP</name>
        <dbReference type="ChEBI" id="CHEBI:58053"/>
        <note>ligand shared between dimeric partners</note>
    </ligand>
</feature>
<keyword evidence="8" id="KW-0963">Cytoplasm</keyword>
<comment type="pathway">
    <text evidence="8 10">Purine metabolism; AMP biosynthesis via de novo pathway; AMP from IMP: step 1/2.</text>
</comment>
<dbReference type="GO" id="GO:0005525">
    <property type="term" value="F:GTP binding"/>
    <property type="evidence" value="ECO:0007669"/>
    <property type="project" value="UniProtKB-UniRule"/>
</dbReference>
<dbReference type="GO" id="GO:0004019">
    <property type="term" value="F:adenylosuccinate synthase activity"/>
    <property type="evidence" value="ECO:0007669"/>
    <property type="project" value="UniProtKB-UniRule"/>
</dbReference>
<sequence>MPTLVIVGAQWGDEAKGKLVDVLAADASMAVRFAGGNNAGHTVIADGREFKFQLIPSGILHEQVTAVLGAGMVVCPKGLLEELDRTRATAPEIGDLKVSGAAHVVFPYHRLLDTLEEEARGAGKLGTTSRGIGPAYQDKVARQGVRIAELVDPARLRRRLEEVLQAKNRQLSLYGQPLIEIGPLYDEYARYAERIAPMVADTDVLVQDAVRAGERVLFEGAQGTFLDLDSGTYPFVTSSHPTAGGACLGTGIGPRDIDGVLGVCKAYTTRVGAGPFPTELHDEVGEWIRKHGKEYGTVTGRGRRIGWLDLVVLRHACRLNSMSGLVVTRMDILSGFDSVQVATGYRLDGARIGHVPCDTEAFGRAEPEYVTMMGWKGDVRACRRLIDLPAEARAYLDFMEEATETPVAVVSVGPDRDETIVARPELLWPTAALTA</sequence>
<evidence type="ECO:0000256" key="5">
    <source>
        <dbReference type="ARBA" id="ARBA00022755"/>
    </source>
</evidence>
<dbReference type="GO" id="GO:0000287">
    <property type="term" value="F:magnesium ion binding"/>
    <property type="evidence" value="ECO:0007669"/>
    <property type="project" value="UniProtKB-UniRule"/>
</dbReference>
<feature type="binding site" evidence="8">
    <location>
        <begin position="40"/>
        <end position="42"/>
    </location>
    <ligand>
        <name>GTP</name>
        <dbReference type="ChEBI" id="CHEBI:37565"/>
    </ligand>
</feature>
<dbReference type="NCBIfam" id="TIGR00184">
    <property type="entry name" value="purA"/>
    <property type="match status" value="1"/>
</dbReference>
<comment type="function">
    <text evidence="8">Plays an important role in the de novo pathway of purine nucleotide biosynthesis. Catalyzes the first committed step in the biosynthesis of AMP from IMP.</text>
</comment>
<keyword evidence="6 8" id="KW-0460">Magnesium</keyword>
<dbReference type="SUPFAM" id="SSF52540">
    <property type="entry name" value="P-loop containing nucleoside triphosphate hydrolases"/>
    <property type="match status" value="1"/>
</dbReference>
<dbReference type="Gene3D" id="3.90.170.10">
    <property type="entry name" value="Adenylosuccinate Synthetase, subunit A, domain 3"/>
    <property type="match status" value="1"/>
</dbReference>
<feature type="binding site" evidence="8">
    <location>
        <position position="13"/>
    </location>
    <ligand>
        <name>Mg(2+)</name>
        <dbReference type="ChEBI" id="CHEBI:18420"/>
    </ligand>
</feature>
<comment type="subunit">
    <text evidence="1 8">Homodimer.</text>
</comment>
<evidence type="ECO:0000313" key="12">
    <source>
        <dbReference type="Proteomes" id="UP000727962"/>
    </source>
</evidence>
<organism evidence="11 12">
    <name type="scientific">Fimbriimonas ginsengisoli</name>
    <dbReference type="NCBI Taxonomy" id="1005039"/>
    <lineage>
        <taxon>Bacteria</taxon>
        <taxon>Bacillati</taxon>
        <taxon>Armatimonadota</taxon>
        <taxon>Fimbriimonadia</taxon>
        <taxon>Fimbriimonadales</taxon>
        <taxon>Fimbriimonadaceae</taxon>
        <taxon>Fimbriimonas</taxon>
    </lineage>
</organism>
<dbReference type="InterPro" id="IPR033128">
    <property type="entry name" value="Adenylosuccin_syn_Lys_AS"/>
</dbReference>
<feature type="binding site" evidence="8">
    <location>
        <position position="303"/>
    </location>
    <ligand>
        <name>GTP</name>
        <dbReference type="ChEBI" id="CHEBI:37565"/>
    </ligand>
</feature>
<feature type="binding site" evidence="8">
    <location>
        <begin position="297"/>
        <end position="303"/>
    </location>
    <ligand>
        <name>substrate</name>
    </ligand>
</feature>
<evidence type="ECO:0000256" key="3">
    <source>
        <dbReference type="ARBA" id="ARBA00022723"/>
    </source>
</evidence>
<keyword evidence="5 8" id="KW-0658">Purine biosynthesis</keyword>
<dbReference type="EC" id="6.3.4.4" evidence="8 10"/>
<evidence type="ECO:0000256" key="6">
    <source>
        <dbReference type="ARBA" id="ARBA00022842"/>
    </source>
</evidence>
<dbReference type="SMART" id="SM00788">
    <property type="entry name" value="Adenylsucc_synt"/>
    <property type="match status" value="1"/>
</dbReference>
<dbReference type="PANTHER" id="PTHR11846">
    <property type="entry name" value="ADENYLOSUCCINATE SYNTHETASE"/>
    <property type="match status" value="1"/>
</dbReference>
<dbReference type="InterPro" id="IPR042109">
    <property type="entry name" value="Adenylosuccinate_synth_dom1"/>
</dbReference>
<dbReference type="GO" id="GO:0046040">
    <property type="term" value="P:IMP metabolic process"/>
    <property type="evidence" value="ECO:0007669"/>
    <property type="project" value="TreeGrafter"/>
</dbReference>
<dbReference type="InterPro" id="IPR042110">
    <property type="entry name" value="Adenylosuccinate_synth_dom2"/>
</dbReference>
<gene>
    <name evidence="8" type="primary">purA</name>
    <name evidence="11" type="ORF">HYR64_04020</name>
</gene>
<dbReference type="InterPro" id="IPR001114">
    <property type="entry name" value="Adenylosuccinate_synthetase"/>
</dbReference>
<dbReference type="NCBIfam" id="NF002223">
    <property type="entry name" value="PRK01117.1"/>
    <property type="match status" value="1"/>
</dbReference>
<dbReference type="Pfam" id="PF00709">
    <property type="entry name" value="Adenylsucc_synt"/>
    <property type="match status" value="1"/>
</dbReference>
<name>A0A931LRW1_FIMGI</name>
<evidence type="ECO:0000256" key="10">
    <source>
        <dbReference type="RuleBase" id="RU000520"/>
    </source>
</evidence>